<evidence type="ECO:0000313" key="3">
    <source>
        <dbReference type="EMBL" id="RKP51362.1"/>
    </source>
</evidence>
<dbReference type="PANTHER" id="PTHR37321">
    <property type="entry name" value="EXPORTED PROTEIN-RELATED"/>
    <property type="match status" value="1"/>
</dbReference>
<dbReference type="EMBL" id="RBZM01000007">
    <property type="protein sequence ID" value="RKP51362.1"/>
    <property type="molecule type" value="Genomic_DNA"/>
</dbReference>
<dbReference type="Proteomes" id="UP000282076">
    <property type="component" value="Unassembled WGS sequence"/>
</dbReference>
<dbReference type="OrthoDB" id="3799094at2"/>
<dbReference type="Pfam" id="PF14323">
    <property type="entry name" value="GxGYxYP_C"/>
    <property type="match status" value="1"/>
</dbReference>
<dbReference type="InterPro" id="IPR048310">
    <property type="entry name" value="GxGYxYP_N_2nd"/>
</dbReference>
<feature type="domain" description="GxGYxYP putative glycoside hydrolase second N-terminal" evidence="2">
    <location>
        <begin position="120"/>
        <end position="195"/>
    </location>
</feature>
<protein>
    <submittedName>
        <fullName evidence="3">Uncharacterized protein</fullName>
    </submittedName>
</protein>
<gene>
    <name evidence="3" type="ORF">D7Z26_16310</name>
</gene>
<reference evidence="3 4" key="1">
    <citation type="submission" date="2018-10" db="EMBL/GenBank/DDBJ databases">
        <title>Cohnella sp. M2MS4P-1, whole genome shotgun sequence.</title>
        <authorList>
            <person name="Tuo L."/>
        </authorList>
    </citation>
    <scope>NUCLEOTIDE SEQUENCE [LARGE SCALE GENOMIC DNA]</scope>
    <source>
        <strain evidence="3 4">M2MS4P-1</strain>
    </source>
</reference>
<evidence type="ECO:0000313" key="4">
    <source>
        <dbReference type="Proteomes" id="UP000282076"/>
    </source>
</evidence>
<dbReference type="AlphaFoldDB" id="A0A494XNK0"/>
<evidence type="ECO:0000259" key="1">
    <source>
        <dbReference type="Pfam" id="PF14323"/>
    </source>
</evidence>
<accession>A0A494XNK0</accession>
<feature type="domain" description="GxGYxYP putative glycoside hydrolase C-terminal" evidence="1">
    <location>
        <begin position="333"/>
        <end position="391"/>
    </location>
</feature>
<dbReference type="Pfam" id="PF20957">
    <property type="entry name" value="GxGYxYP_N_2nd"/>
    <property type="match status" value="1"/>
</dbReference>
<evidence type="ECO:0000259" key="2">
    <source>
        <dbReference type="Pfam" id="PF20957"/>
    </source>
</evidence>
<name>A0A494XNK0_9BACL</name>
<dbReference type="RefSeq" id="WP_120978060.1">
    <property type="nucleotide sequence ID" value="NZ_RBZM01000007.1"/>
</dbReference>
<organism evidence="3 4">
    <name type="scientific">Cohnella endophytica</name>
    <dbReference type="NCBI Taxonomy" id="2419778"/>
    <lineage>
        <taxon>Bacteria</taxon>
        <taxon>Bacillati</taxon>
        <taxon>Bacillota</taxon>
        <taxon>Bacilli</taxon>
        <taxon>Bacillales</taxon>
        <taxon>Paenibacillaceae</taxon>
        <taxon>Cohnella</taxon>
    </lineage>
</organism>
<dbReference type="Gene3D" id="3.20.20.490">
    <property type="entry name" value="GxGYxYP glycoside hydrolase, C-terminal domain"/>
    <property type="match status" value="1"/>
</dbReference>
<dbReference type="InterPro" id="IPR025832">
    <property type="entry name" value="GxGYxYP_C"/>
</dbReference>
<proteinExistence type="predicted"/>
<dbReference type="PANTHER" id="PTHR37321:SF1">
    <property type="entry name" value="EXPORTED PROTEIN"/>
    <property type="match status" value="1"/>
</dbReference>
<keyword evidence="4" id="KW-1185">Reference proteome</keyword>
<sequence length="563" mass="62969">MEKTRNSRFEPMFVKVAGQAEALTILDLRVQFGDGDTTDAIASSRVIQGLVNRSGKDKLYLYNDCTDSTHDIGGREWNAQLEWQRQTEELRDLPTVTLERELGLNGGLHALLKRYSDKLRGFVVWDPNPHNKVNMATFGAAVTVASQLEGLAVSPDLLEQIQGWGFRFPVLEDLRSYRFQSDHEALEWSIDRYWESSNRELRAVFSLGMDGWAPVTEWADNWLSNDTFHEGPIDYAVAVNGFSFNINMMDGNDDYALLKLLRKYPEGKSAILGWVPTHPFVYGFSEMPTCLNLTSYFVAGVNGFSNMSVFASFPDSNVGFPEGKALAAQAGDVFVNFFASDGDALHCVYRGMFSAFTTRKDENFGRIPMTWTISPILANLAPPVYNFFARQVPPTSDLAAAWANKVHTVHDTALAEVTRNIKQHANLANLGINWTVHSAEETQLADKNEWDGIIVGYSNSRVEAKLSKLNPKTAVWGTWSFGEHVIDEAVEGIRQCAEERQGNEPLFMSILLGAAFDKSGDFYSQARMIADRLFDGPDGARYKFVNARDMAATYKGYVEGLQK</sequence>
<dbReference type="InterPro" id="IPR038410">
    <property type="entry name" value="GxGYxYP_C_sf"/>
</dbReference>
<comment type="caution">
    <text evidence="3">The sequence shown here is derived from an EMBL/GenBank/DDBJ whole genome shotgun (WGS) entry which is preliminary data.</text>
</comment>